<comment type="caution">
    <text evidence="1">The sequence shown here is derived from an EMBL/GenBank/DDBJ whole genome shotgun (WGS) entry which is preliminary data.</text>
</comment>
<dbReference type="EMBL" id="JAPDHW010000003">
    <property type="protein sequence ID" value="MCW3167924.1"/>
    <property type="molecule type" value="Genomic_DNA"/>
</dbReference>
<evidence type="ECO:0000313" key="2">
    <source>
        <dbReference type="Proteomes" id="UP001163731"/>
    </source>
</evidence>
<name>A0ABT3HVX9_9FLAO</name>
<organism evidence="1 2">
    <name type="scientific">Chryseobacterium kimseyorum</name>
    <dbReference type="NCBI Taxonomy" id="2984028"/>
    <lineage>
        <taxon>Bacteria</taxon>
        <taxon>Pseudomonadati</taxon>
        <taxon>Bacteroidota</taxon>
        <taxon>Flavobacteriia</taxon>
        <taxon>Flavobacteriales</taxon>
        <taxon>Weeksellaceae</taxon>
        <taxon>Chryseobacterium group</taxon>
        <taxon>Chryseobacterium</taxon>
    </lineage>
</organism>
<protein>
    <submittedName>
        <fullName evidence="1">Uncharacterized protein</fullName>
    </submittedName>
</protein>
<gene>
    <name evidence="1" type="ORF">OMO38_05225</name>
</gene>
<dbReference type="Proteomes" id="UP001163731">
    <property type="component" value="Unassembled WGS sequence"/>
</dbReference>
<reference evidence="1" key="1">
    <citation type="submission" date="2022-10" db="EMBL/GenBank/DDBJ databases">
        <title>Chryseobacterium babae sp. nov. isolated from the gut of the beetle Oryctes rhinoceros, and Chryseobacterium kimseyorum sp. nov., isolated from a stick insect rearing cage.</title>
        <authorList>
            <person name="Shelomi M."/>
            <person name="Han C.-J."/>
            <person name="Chen W.-M."/>
            <person name="Chen H.-K."/>
            <person name="Liaw S.-J."/>
            <person name="Muhle E."/>
            <person name="Clermont D."/>
        </authorList>
    </citation>
    <scope>NUCLEOTIDE SEQUENCE</scope>
    <source>
        <strain evidence="1">09-1422</strain>
    </source>
</reference>
<accession>A0ABT3HVX9</accession>
<evidence type="ECO:0000313" key="1">
    <source>
        <dbReference type="EMBL" id="MCW3167924.1"/>
    </source>
</evidence>
<keyword evidence="2" id="KW-1185">Reference proteome</keyword>
<dbReference type="RefSeq" id="WP_264749163.1">
    <property type="nucleotide sequence ID" value="NZ_JAPDHW010000003.1"/>
</dbReference>
<proteinExistence type="predicted"/>
<sequence length="129" mass="15209">MITPEQANDIRAFLIKELNNNGFSDVVTQVNTRLEEEYEEEKFEGQSRHLLDFYLTESIEILENLSNKNFQGLINRLNEFTNGKEKIKTINVELLNSGEQVYYSLSELPNYEKIISTFREILQEIRKEN</sequence>